<dbReference type="RefSeq" id="WP_131908814.1">
    <property type="nucleotide sequence ID" value="NZ_SMFM01000002.1"/>
</dbReference>
<dbReference type="GO" id="GO:0016757">
    <property type="term" value="F:glycosyltransferase activity"/>
    <property type="evidence" value="ECO:0007669"/>
    <property type="project" value="InterPro"/>
</dbReference>
<feature type="domain" description="Glycosyltransferase subfamily 4-like N-terminal" evidence="2">
    <location>
        <begin position="12"/>
        <end position="162"/>
    </location>
</feature>
<proteinExistence type="predicted"/>
<dbReference type="EMBL" id="SMFM01000002">
    <property type="protein sequence ID" value="TDD77018.1"/>
    <property type="molecule type" value="Genomic_DNA"/>
</dbReference>
<keyword evidence="4" id="KW-1185">Reference proteome</keyword>
<name>A0A4R5AUJ0_9FLAO</name>
<dbReference type="SUPFAM" id="SSF53756">
    <property type="entry name" value="UDP-Glycosyltransferase/glycogen phosphorylase"/>
    <property type="match status" value="1"/>
</dbReference>
<evidence type="ECO:0000313" key="3">
    <source>
        <dbReference type="EMBL" id="TDD77018.1"/>
    </source>
</evidence>
<reference evidence="3 4" key="1">
    <citation type="submission" date="2019-03" db="EMBL/GenBank/DDBJ databases">
        <title>Flavobacterium AT-3-2 sp. nov., isolated from arctic soil.</title>
        <authorList>
            <person name="Chaudhary D.K."/>
        </authorList>
    </citation>
    <scope>NUCLEOTIDE SEQUENCE [LARGE SCALE GENOMIC DNA]</scope>
    <source>
        <strain evidence="3 4">AT-3-2</strain>
    </source>
</reference>
<comment type="caution">
    <text evidence="3">The sequence shown here is derived from an EMBL/GenBank/DDBJ whole genome shotgun (WGS) entry which is preliminary data.</text>
</comment>
<dbReference type="InterPro" id="IPR001296">
    <property type="entry name" value="Glyco_trans_1"/>
</dbReference>
<dbReference type="PANTHER" id="PTHR12526:SF630">
    <property type="entry name" value="GLYCOSYLTRANSFERASE"/>
    <property type="match status" value="1"/>
</dbReference>
<organism evidence="3 4">
    <name type="scientific">Flavobacterium caseinilyticum</name>
    <dbReference type="NCBI Taxonomy" id="2541732"/>
    <lineage>
        <taxon>Bacteria</taxon>
        <taxon>Pseudomonadati</taxon>
        <taxon>Bacteroidota</taxon>
        <taxon>Flavobacteriia</taxon>
        <taxon>Flavobacteriales</taxon>
        <taxon>Flavobacteriaceae</taxon>
        <taxon>Flavobacterium</taxon>
    </lineage>
</organism>
<accession>A0A4R5AUJ0</accession>
<dbReference type="Proteomes" id="UP000295278">
    <property type="component" value="Unassembled WGS sequence"/>
</dbReference>
<dbReference type="Pfam" id="PF00534">
    <property type="entry name" value="Glycos_transf_1"/>
    <property type="match status" value="1"/>
</dbReference>
<dbReference type="Pfam" id="PF13439">
    <property type="entry name" value="Glyco_transf_4"/>
    <property type="match status" value="1"/>
</dbReference>
<dbReference type="PANTHER" id="PTHR12526">
    <property type="entry name" value="GLYCOSYLTRANSFERASE"/>
    <property type="match status" value="1"/>
</dbReference>
<keyword evidence="3" id="KW-0808">Transferase</keyword>
<protein>
    <submittedName>
        <fullName evidence="3">Glycosyltransferase</fullName>
    </submittedName>
</protein>
<gene>
    <name evidence="3" type="ORF">E0F89_05310</name>
</gene>
<dbReference type="AlphaFoldDB" id="A0A4R5AUJ0"/>
<evidence type="ECO:0000313" key="4">
    <source>
        <dbReference type="Proteomes" id="UP000295278"/>
    </source>
</evidence>
<dbReference type="InterPro" id="IPR028098">
    <property type="entry name" value="Glyco_trans_4-like_N"/>
</dbReference>
<evidence type="ECO:0000259" key="2">
    <source>
        <dbReference type="Pfam" id="PF13439"/>
    </source>
</evidence>
<evidence type="ECO:0000259" key="1">
    <source>
        <dbReference type="Pfam" id="PF00534"/>
    </source>
</evidence>
<dbReference type="OrthoDB" id="7560678at2"/>
<feature type="domain" description="Glycosyl transferase family 1" evidence="1">
    <location>
        <begin position="177"/>
        <end position="333"/>
    </location>
</feature>
<sequence length="355" mass="40803">MNILICIGRLYMGGIEKYAMDLALGLKNRDHNVHLLVFFQILNSEKKQLLLNEGITVHELLLKSGKDLRLPIRFGRLLRLIKPDIIHLNILPFLAVIPLIFYRNKTVYTIHQIANNKFVAKIYSFVIKGIIGISKNVKEVLKNQNGFFQRNYWTVINNGIVLNDVKIPDYASGIINLVMVSRLAQDKQPDHAIEILNYLHTNSNLDYELTLVGNGDIDDDSFTKMLKEKVKNFGLENKVHFVGWHEDVSEYLLKSQGFLMLSRLECFPYSVIEAIAHGVPVFSYKIEGGLHDLHINHETGIVSDKNDPVSLALKIDNVFKDPTVWKKFSDQAFQRSKSFSVEKMVQETEHFYFNL</sequence>
<dbReference type="Gene3D" id="3.40.50.2000">
    <property type="entry name" value="Glycogen Phosphorylase B"/>
    <property type="match status" value="2"/>
</dbReference>